<evidence type="ECO:0000256" key="3">
    <source>
        <dbReference type="ARBA" id="ARBA00022691"/>
    </source>
</evidence>
<comment type="cofactor">
    <cofactor evidence="1">
        <name>[4Fe-4S] cluster</name>
        <dbReference type="ChEBI" id="CHEBI:49883"/>
    </cofactor>
</comment>
<dbReference type="CDD" id="cd21109">
    <property type="entry name" value="SPASM"/>
    <property type="match status" value="1"/>
</dbReference>
<dbReference type="PANTHER" id="PTHR11228">
    <property type="entry name" value="RADICAL SAM DOMAIN PROTEIN"/>
    <property type="match status" value="1"/>
</dbReference>
<proteinExistence type="predicted"/>
<feature type="domain" description="4Fe4S-binding SPASM" evidence="8">
    <location>
        <begin position="233"/>
        <end position="300"/>
    </location>
</feature>
<dbReference type="InterPro" id="IPR023885">
    <property type="entry name" value="4Fe4S-binding_SPASM_dom"/>
</dbReference>
<keyword evidence="2" id="KW-0004">4Fe-4S</keyword>
<dbReference type="Gene3D" id="3.20.20.70">
    <property type="entry name" value="Aldolase class I"/>
    <property type="match status" value="1"/>
</dbReference>
<dbReference type="InterPro" id="IPR013785">
    <property type="entry name" value="Aldolase_TIM"/>
</dbReference>
<evidence type="ECO:0000259" key="8">
    <source>
        <dbReference type="Pfam" id="PF13186"/>
    </source>
</evidence>
<dbReference type="InterPro" id="IPR050377">
    <property type="entry name" value="Radical_SAM_PqqE_MftC-like"/>
</dbReference>
<evidence type="ECO:0000256" key="5">
    <source>
        <dbReference type="ARBA" id="ARBA00023004"/>
    </source>
</evidence>
<keyword evidence="6" id="KW-0411">Iron-sulfur</keyword>
<evidence type="ECO:0000256" key="1">
    <source>
        <dbReference type="ARBA" id="ARBA00001966"/>
    </source>
</evidence>
<dbReference type="PANTHER" id="PTHR11228:SF34">
    <property type="entry name" value="TUNGSTEN-CONTAINING ALDEHYDE FERREDOXIN OXIDOREDUCTASE COFACTOR MODIFYING PROTEIN"/>
    <property type="match status" value="1"/>
</dbReference>
<evidence type="ECO:0000259" key="7">
    <source>
        <dbReference type="Pfam" id="PF04055"/>
    </source>
</evidence>
<dbReference type="GO" id="GO:0046872">
    <property type="term" value="F:metal ion binding"/>
    <property type="evidence" value="ECO:0007669"/>
    <property type="project" value="UniProtKB-KW"/>
</dbReference>
<name>A0A382FNF7_9ZZZZ</name>
<organism evidence="9">
    <name type="scientific">marine metagenome</name>
    <dbReference type="NCBI Taxonomy" id="408172"/>
    <lineage>
        <taxon>unclassified sequences</taxon>
        <taxon>metagenomes</taxon>
        <taxon>ecological metagenomes</taxon>
    </lineage>
</organism>
<evidence type="ECO:0000256" key="4">
    <source>
        <dbReference type="ARBA" id="ARBA00022723"/>
    </source>
</evidence>
<dbReference type="SFLD" id="SFLDG01067">
    <property type="entry name" value="SPASM/twitch_domain_containing"/>
    <property type="match status" value="1"/>
</dbReference>
<dbReference type="SFLD" id="SFLDG01387">
    <property type="entry name" value="BtrN-like_SPASM_domain_contain"/>
    <property type="match status" value="1"/>
</dbReference>
<dbReference type="AlphaFoldDB" id="A0A382FNF7"/>
<dbReference type="GO" id="GO:0003824">
    <property type="term" value="F:catalytic activity"/>
    <property type="evidence" value="ECO:0007669"/>
    <property type="project" value="InterPro"/>
</dbReference>
<dbReference type="Pfam" id="PF13186">
    <property type="entry name" value="SPASM"/>
    <property type="match status" value="1"/>
</dbReference>
<dbReference type="Pfam" id="PF04055">
    <property type="entry name" value="Radical_SAM"/>
    <property type="match status" value="1"/>
</dbReference>
<dbReference type="InterPro" id="IPR034391">
    <property type="entry name" value="AdoMet-like_SPASM_containing"/>
</dbReference>
<reference evidence="9" key="1">
    <citation type="submission" date="2018-05" db="EMBL/GenBank/DDBJ databases">
        <authorList>
            <person name="Lanie J.A."/>
            <person name="Ng W.-L."/>
            <person name="Kazmierczak K.M."/>
            <person name="Andrzejewski T.M."/>
            <person name="Davidsen T.M."/>
            <person name="Wayne K.J."/>
            <person name="Tettelin H."/>
            <person name="Glass J.I."/>
            <person name="Rusch D."/>
            <person name="Podicherti R."/>
            <person name="Tsui H.-C.T."/>
            <person name="Winkler M.E."/>
        </authorList>
    </citation>
    <scope>NUCLEOTIDE SEQUENCE</scope>
</reference>
<dbReference type="InterPro" id="IPR058240">
    <property type="entry name" value="rSAM_sf"/>
</dbReference>
<evidence type="ECO:0000256" key="6">
    <source>
        <dbReference type="ARBA" id="ARBA00023014"/>
    </source>
</evidence>
<dbReference type="InterPro" id="IPR007197">
    <property type="entry name" value="rSAM"/>
</dbReference>
<gene>
    <name evidence="9" type="ORF">METZ01_LOCUS217043</name>
</gene>
<dbReference type="EMBL" id="UINC01050794">
    <property type="protein sequence ID" value="SVB64189.1"/>
    <property type="molecule type" value="Genomic_DNA"/>
</dbReference>
<sequence length="342" mass="39670">MKLPEKEKTKLLQIEGGLTEHSFPPQIVIETTSYCNMKCSHCSHVELERPKAHMEESLFKKIVKEIGEKSPQSEIWPTFYGEALILGNQIWDYIDYASREGCENIVLNSNGRLLDRANHFDRILNSPLKRFILSLDGFSKATFESIRIGGNRDKIYSFVEELLYRKAKLNREYPVIIAQFSKMKENEHEVDQFKKYWQRLGAEVKVRPKLEWASVGSIHADNLDHNPDFRIACPWGNNTMAIHQNGDIVACAVDWAGKFIAGNARDNTLEEIWKILSERLRKYHREHNWESIPDICKGCNDWQTAGADYDEESIEGTRPFWYINEDKTNSFEDHCLISPPSQ</sequence>
<protein>
    <submittedName>
        <fullName evidence="9">Uncharacterized protein</fullName>
    </submittedName>
</protein>
<keyword evidence="3" id="KW-0949">S-adenosyl-L-methionine</keyword>
<accession>A0A382FNF7</accession>
<dbReference type="CDD" id="cd01335">
    <property type="entry name" value="Radical_SAM"/>
    <property type="match status" value="1"/>
</dbReference>
<keyword evidence="5" id="KW-0408">Iron</keyword>
<evidence type="ECO:0000313" key="9">
    <source>
        <dbReference type="EMBL" id="SVB64189.1"/>
    </source>
</evidence>
<keyword evidence="4" id="KW-0479">Metal-binding</keyword>
<dbReference type="SFLD" id="SFLDS00029">
    <property type="entry name" value="Radical_SAM"/>
    <property type="match status" value="1"/>
</dbReference>
<evidence type="ECO:0000256" key="2">
    <source>
        <dbReference type="ARBA" id="ARBA00022485"/>
    </source>
</evidence>
<feature type="domain" description="Radical SAM core" evidence="7">
    <location>
        <begin position="29"/>
        <end position="162"/>
    </location>
</feature>
<dbReference type="SUPFAM" id="SSF102114">
    <property type="entry name" value="Radical SAM enzymes"/>
    <property type="match status" value="1"/>
</dbReference>
<dbReference type="GO" id="GO:0051536">
    <property type="term" value="F:iron-sulfur cluster binding"/>
    <property type="evidence" value="ECO:0007669"/>
    <property type="project" value="UniProtKB-KW"/>
</dbReference>